<reference evidence="9 10" key="1">
    <citation type="submission" date="2016-11" db="EMBL/GenBank/DDBJ databases">
        <authorList>
            <person name="Jaros S."/>
            <person name="Januszkiewicz K."/>
            <person name="Wedrychowicz H."/>
        </authorList>
    </citation>
    <scope>NUCLEOTIDE SEQUENCE [LARGE SCALE GENOMIC DNA]</scope>
    <source>
        <strain evidence="9 10">DSM 29431</strain>
    </source>
</reference>
<gene>
    <name evidence="9" type="ORF">SAMN05443551_3097</name>
</gene>
<dbReference type="Gene3D" id="3.30.565.10">
    <property type="entry name" value="Histidine kinase-like ATPase, C-terminal domain"/>
    <property type="match status" value="1"/>
</dbReference>
<accession>A0A1M5VV92</accession>
<evidence type="ECO:0000256" key="7">
    <source>
        <dbReference type="ARBA" id="ARBA00022840"/>
    </source>
</evidence>
<dbReference type="Proteomes" id="UP000184221">
    <property type="component" value="Unassembled WGS sequence"/>
</dbReference>
<comment type="catalytic activity">
    <reaction evidence="1">
        <text>ATP + protein L-histidine = ADP + protein N-phospho-L-histidine.</text>
        <dbReference type="EC" id="2.7.13.3"/>
    </reaction>
</comment>
<evidence type="ECO:0000256" key="5">
    <source>
        <dbReference type="ARBA" id="ARBA00022741"/>
    </source>
</evidence>
<sequence>MTTKVAPQYSHLSSTEMQVGLEVARVGIGRVDYLKDTVRMDGLSAELFGFPDNVDIPRSEFHSRIHPDDWPVVEREVDILLAPELPDVIDLTHRILQPGGQVRWVNARKRVFFDRAVRPEGPIEGVFAVVDVTEYMRAKEQTNLLIGELNHRTKNLITVVQGISRLLARTVSPEEFPEELNKRLMVLVRNQDAMVKEGAGSFELSELLRSQLAPFDEELTSRVEMTGPRLRLNAAAAQVVGMVVHELATNAVKHGALSKQGGRVSVNWGGELAHSDAALVWKERGGPKVTSPSRRGFGTQVLETLPKLSLEADVAVSYDESGFTYRMSLPDSALAP</sequence>
<keyword evidence="4" id="KW-0808">Transferase</keyword>
<evidence type="ECO:0000259" key="8">
    <source>
        <dbReference type="SMART" id="SM00911"/>
    </source>
</evidence>
<dbReference type="InterPro" id="IPR035965">
    <property type="entry name" value="PAS-like_dom_sf"/>
</dbReference>
<evidence type="ECO:0000256" key="4">
    <source>
        <dbReference type="ARBA" id="ARBA00022679"/>
    </source>
</evidence>
<evidence type="ECO:0000256" key="1">
    <source>
        <dbReference type="ARBA" id="ARBA00000085"/>
    </source>
</evidence>
<keyword evidence="7" id="KW-0067">ATP-binding</keyword>
<keyword evidence="5" id="KW-0547">Nucleotide-binding</keyword>
<organism evidence="9 10">
    <name type="scientific">Marivita hallyeonensis</name>
    <dbReference type="NCBI Taxonomy" id="996342"/>
    <lineage>
        <taxon>Bacteria</taxon>
        <taxon>Pseudomonadati</taxon>
        <taxon>Pseudomonadota</taxon>
        <taxon>Alphaproteobacteria</taxon>
        <taxon>Rhodobacterales</taxon>
        <taxon>Roseobacteraceae</taxon>
        <taxon>Marivita</taxon>
    </lineage>
</organism>
<dbReference type="Gene3D" id="3.30.450.20">
    <property type="entry name" value="PAS domain"/>
    <property type="match status" value="1"/>
</dbReference>
<dbReference type="EC" id="2.7.13.3" evidence="2"/>
<dbReference type="GO" id="GO:0004673">
    <property type="term" value="F:protein histidine kinase activity"/>
    <property type="evidence" value="ECO:0007669"/>
    <property type="project" value="UniProtKB-EC"/>
</dbReference>
<dbReference type="Pfam" id="PF08447">
    <property type="entry name" value="PAS_3"/>
    <property type="match status" value="1"/>
</dbReference>
<dbReference type="PANTHER" id="PTHR41523:SF7">
    <property type="entry name" value="HISTIDINE KINASE"/>
    <property type="match status" value="1"/>
</dbReference>
<dbReference type="GO" id="GO:0005524">
    <property type="term" value="F:ATP binding"/>
    <property type="evidence" value="ECO:0007669"/>
    <property type="project" value="UniProtKB-KW"/>
</dbReference>
<dbReference type="SUPFAM" id="SSF55785">
    <property type="entry name" value="PYP-like sensor domain (PAS domain)"/>
    <property type="match status" value="1"/>
</dbReference>
<dbReference type="InterPro" id="IPR013655">
    <property type="entry name" value="PAS_fold_3"/>
</dbReference>
<dbReference type="OrthoDB" id="9816309at2"/>
<evidence type="ECO:0000313" key="9">
    <source>
        <dbReference type="EMBL" id="SHH79127.1"/>
    </source>
</evidence>
<protein>
    <recommendedName>
        <fullName evidence="2">histidine kinase</fullName>
        <ecNumber evidence="2">2.7.13.3</ecNumber>
    </recommendedName>
</protein>
<dbReference type="STRING" id="996342.SAMN05443551_3097"/>
<dbReference type="EMBL" id="FQXC01000004">
    <property type="protein sequence ID" value="SHH79127.1"/>
    <property type="molecule type" value="Genomic_DNA"/>
</dbReference>
<dbReference type="InterPro" id="IPR011102">
    <property type="entry name" value="Sig_transdc_His_kinase_HWE"/>
</dbReference>
<keyword evidence="6 9" id="KW-0418">Kinase</keyword>
<dbReference type="Pfam" id="PF07536">
    <property type="entry name" value="HWE_HK"/>
    <property type="match status" value="1"/>
</dbReference>
<dbReference type="InterPro" id="IPR036890">
    <property type="entry name" value="HATPase_C_sf"/>
</dbReference>
<keyword evidence="3" id="KW-0597">Phosphoprotein</keyword>
<dbReference type="RefSeq" id="WP_072778864.1">
    <property type="nucleotide sequence ID" value="NZ_FQXC01000004.1"/>
</dbReference>
<evidence type="ECO:0000256" key="2">
    <source>
        <dbReference type="ARBA" id="ARBA00012438"/>
    </source>
</evidence>
<dbReference type="PANTHER" id="PTHR41523">
    <property type="entry name" value="TWO-COMPONENT SYSTEM SENSOR PROTEIN"/>
    <property type="match status" value="1"/>
</dbReference>
<evidence type="ECO:0000313" key="10">
    <source>
        <dbReference type="Proteomes" id="UP000184221"/>
    </source>
</evidence>
<keyword evidence="10" id="KW-1185">Reference proteome</keyword>
<proteinExistence type="predicted"/>
<dbReference type="AlphaFoldDB" id="A0A1M5VV92"/>
<evidence type="ECO:0000256" key="6">
    <source>
        <dbReference type="ARBA" id="ARBA00022777"/>
    </source>
</evidence>
<name>A0A1M5VV92_9RHOB</name>
<feature type="domain" description="Signal transduction histidine kinase HWE region" evidence="8">
    <location>
        <begin position="148"/>
        <end position="229"/>
    </location>
</feature>
<dbReference type="SMART" id="SM00911">
    <property type="entry name" value="HWE_HK"/>
    <property type="match status" value="1"/>
</dbReference>
<evidence type="ECO:0000256" key="3">
    <source>
        <dbReference type="ARBA" id="ARBA00022553"/>
    </source>
</evidence>